<reference evidence="15" key="1">
    <citation type="submission" date="2019-02" db="EMBL/GenBank/DDBJ databases">
        <authorList>
            <person name="Li S.-H."/>
        </authorList>
    </citation>
    <scope>NUCLEOTIDE SEQUENCE</scope>
    <source>
        <strain evidence="15">IMCC11814</strain>
    </source>
</reference>
<keyword evidence="6" id="KW-0408">Iron</keyword>
<dbReference type="Gene3D" id="2.40.170.20">
    <property type="entry name" value="TonB-dependent receptor, beta-barrel domain"/>
    <property type="match status" value="1"/>
</dbReference>
<keyword evidence="8 12" id="KW-0798">TonB box</keyword>
<comment type="similarity">
    <text evidence="11 12">Belongs to the TonB-dependent receptor family.</text>
</comment>
<keyword evidence="4" id="KW-0410">Iron transport</keyword>
<evidence type="ECO:0000256" key="4">
    <source>
        <dbReference type="ARBA" id="ARBA00022496"/>
    </source>
</evidence>
<evidence type="ECO:0000313" key="16">
    <source>
        <dbReference type="Proteomes" id="UP001143304"/>
    </source>
</evidence>
<dbReference type="PROSITE" id="PS52016">
    <property type="entry name" value="TONB_DEPENDENT_REC_3"/>
    <property type="match status" value="1"/>
</dbReference>
<dbReference type="InterPro" id="IPR000531">
    <property type="entry name" value="Beta-barrel_TonB"/>
</dbReference>
<name>A0ABT3T6V5_9GAMM</name>
<dbReference type="PANTHER" id="PTHR32552:SF81">
    <property type="entry name" value="TONB-DEPENDENT OUTER MEMBRANE RECEPTOR"/>
    <property type="match status" value="1"/>
</dbReference>
<evidence type="ECO:0000313" key="15">
    <source>
        <dbReference type="EMBL" id="MCX2978012.1"/>
    </source>
</evidence>
<dbReference type="PANTHER" id="PTHR32552">
    <property type="entry name" value="FERRICHROME IRON RECEPTOR-RELATED"/>
    <property type="match status" value="1"/>
</dbReference>
<keyword evidence="2 11" id="KW-0813">Transport</keyword>
<feature type="domain" description="TonB-dependent receptor plug" evidence="14">
    <location>
        <begin position="57"/>
        <end position="163"/>
    </location>
</feature>
<evidence type="ECO:0000256" key="2">
    <source>
        <dbReference type="ARBA" id="ARBA00022448"/>
    </source>
</evidence>
<organism evidence="15 16">
    <name type="scientific">Candidatus Marimicrobium litorale</name>
    <dbReference type="NCBI Taxonomy" id="2518991"/>
    <lineage>
        <taxon>Bacteria</taxon>
        <taxon>Pseudomonadati</taxon>
        <taxon>Pseudomonadota</taxon>
        <taxon>Gammaproteobacteria</taxon>
        <taxon>Cellvibrionales</taxon>
        <taxon>Halieaceae</taxon>
        <taxon>Marimicrobium</taxon>
    </lineage>
</organism>
<keyword evidence="7" id="KW-0406">Ion transport</keyword>
<dbReference type="InterPro" id="IPR036942">
    <property type="entry name" value="Beta-barrel_TonB_sf"/>
</dbReference>
<dbReference type="Pfam" id="PF07715">
    <property type="entry name" value="Plug"/>
    <property type="match status" value="1"/>
</dbReference>
<dbReference type="InterPro" id="IPR012910">
    <property type="entry name" value="Plug_dom"/>
</dbReference>
<evidence type="ECO:0000256" key="12">
    <source>
        <dbReference type="RuleBase" id="RU003357"/>
    </source>
</evidence>
<feature type="domain" description="TonB-dependent receptor-like beta-barrel" evidence="13">
    <location>
        <begin position="335"/>
        <end position="779"/>
    </location>
</feature>
<gene>
    <name evidence="15" type="ORF">EYC82_11655</name>
</gene>
<dbReference type="Pfam" id="PF00593">
    <property type="entry name" value="TonB_dep_Rec_b-barrel"/>
    <property type="match status" value="1"/>
</dbReference>
<evidence type="ECO:0000256" key="9">
    <source>
        <dbReference type="ARBA" id="ARBA00023136"/>
    </source>
</evidence>
<comment type="subcellular location">
    <subcellularLocation>
        <location evidence="1 11">Cell outer membrane</location>
        <topology evidence="1 11">Multi-pass membrane protein</topology>
    </subcellularLocation>
</comment>
<proteinExistence type="inferred from homology"/>
<evidence type="ECO:0000256" key="5">
    <source>
        <dbReference type="ARBA" id="ARBA00022692"/>
    </source>
</evidence>
<protein>
    <recommendedName>
        <fullName evidence="17">TonB-dependent receptor</fullName>
    </recommendedName>
</protein>
<dbReference type="InterPro" id="IPR039426">
    <property type="entry name" value="TonB-dep_rcpt-like"/>
</dbReference>
<evidence type="ECO:0000256" key="1">
    <source>
        <dbReference type="ARBA" id="ARBA00004571"/>
    </source>
</evidence>
<evidence type="ECO:0000256" key="3">
    <source>
        <dbReference type="ARBA" id="ARBA00022452"/>
    </source>
</evidence>
<keyword evidence="5 11" id="KW-0812">Transmembrane</keyword>
<evidence type="ECO:0000256" key="7">
    <source>
        <dbReference type="ARBA" id="ARBA00023065"/>
    </source>
</evidence>
<comment type="caution">
    <text evidence="15">The sequence shown here is derived from an EMBL/GenBank/DDBJ whole genome shotgun (WGS) entry which is preliminary data.</text>
</comment>
<evidence type="ECO:0000256" key="11">
    <source>
        <dbReference type="PROSITE-ProRule" id="PRU01360"/>
    </source>
</evidence>
<evidence type="ECO:0000259" key="14">
    <source>
        <dbReference type="Pfam" id="PF07715"/>
    </source>
</evidence>
<evidence type="ECO:0000256" key="6">
    <source>
        <dbReference type="ARBA" id="ARBA00023004"/>
    </source>
</evidence>
<keyword evidence="16" id="KW-1185">Reference proteome</keyword>
<keyword evidence="10 11" id="KW-0998">Cell outer membrane</keyword>
<dbReference type="SUPFAM" id="SSF56935">
    <property type="entry name" value="Porins"/>
    <property type="match status" value="1"/>
</dbReference>
<keyword evidence="3 11" id="KW-1134">Transmembrane beta strand</keyword>
<sequence>MRTCAMTDFMHYHRPHALLQTLTAAAVLTLLPPPHPVFASTALEEVVVTARKRQESLQETPIAITAFSADALREGQINNISDLTNNVPGLTRQEGDKRANLSIRGIGTRLSQITADPGVGVYVDSIYMPRNDSQLVDVLNMESVQVLRGPQGTLFGKNTAGGAILLTTRKPSETFEGFASVNLGDRSRQFFRFGVSGPIWQDTLSGGIQLDRRKEDGYRDDAFTGQDYGDVDRKSALGQLRYQSDVLTADLMYFYGKVEEHTSPVNCFFVQRSQLQAFTAPGQSAGYDELCERSESLLDDEKVIMDRSPLVYEITSQLGGATLAWDLNDFTVKSITGYLYQDDIDLASQDIDGTDLYTLNNAYEYRRQLAGNGIASDDETRKFFSQEFQLLGGAFDEFLEYTVGLYYSNENIDNNPGGNMIGPGGWLGATLPDGNVALSPPAISFREAVIRDFENTSAAAFGQAILNLSDTWQLTLGGRFHWEEKKAAQVNYSSDSDLASGPPLTRADFDALQNYLHPIIIDPEIPGDEGKEDWTEFNPAATLTMFAPDAWYGETFNGGIFYASAKNGFKAGGFSPFGDQFLPFDPEEVWTYELGYKLDFLSSKLRLNGALYYSDYDDIQINVTRNFPDPNGIDRTENGIANAGKATLKGGELEISAMPVEGLLLNASASYTDAEYDEFKDLAPQLDGSQLVIDRSDEDFAYIPKWTWSLIAQYEWQTELGAITPRVHGYYMGSVFIGLDPASAQTPEAYVDSYKVWNFRLAFQPLALENVELAAYVNNFTDENYFGSGVASIEGVGSVTLRPGQQRSYGVELYYTW</sequence>
<dbReference type="Proteomes" id="UP001143304">
    <property type="component" value="Unassembled WGS sequence"/>
</dbReference>
<evidence type="ECO:0000256" key="10">
    <source>
        <dbReference type="ARBA" id="ARBA00023237"/>
    </source>
</evidence>
<evidence type="ECO:0008006" key="17">
    <source>
        <dbReference type="Google" id="ProtNLM"/>
    </source>
</evidence>
<accession>A0ABT3T6V5</accession>
<keyword evidence="9 11" id="KW-0472">Membrane</keyword>
<evidence type="ECO:0000259" key="13">
    <source>
        <dbReference type="Pfam" id="PF00593"/>
    </source>
</evidence>
<evidence type="ECO:0000256" key="8">
    <source>
        <dbReference type="ARBA" id="ARBA00023077"/>
    </source>
</evidence>
<dbReference type="EMBL" id="SHNO01000001">
    <property type="protein sequence ID" value="MCX2978012.1"/>
    <property type="molecule type" value="Genomic_DNA"/>
</dbReference>